<dbReference type="EMBL" id="AMQS01000007">
    <property type="protein sequence ID" value="EKF52002.1"/>
    <property type="molecule type" value="Genomic_DNA"/>
</dbReference>
<dbReference type="PATRIC" id="fig|1231377.3.peg.632"/>
<dbReference type="RefSeq" id="WP_003134933.1">
    <property type="nucleotide sequence ID" value="NZ_AMQS01000007.1"/>
</dbReference>
<proteinExistence type="predicted"/>
<dbReference type="CDD" id="cd16342">
    <property type="entry name" value="FusC_FusB"/>
    <property type="match status" value="1"/>
</dbReference>
<organism evidence="2 3">
    <name type="scientific">Lactococcus garvieae DCC43</name>
    <dbReference type="NCBI Taxonomy" id="1231377"/>
    <lineage>
        <taxon>Bacteria</taxon>
        <taxon>Bacillati</taxon>
        <taxon>Bacillota</taxon>
        <taxon>Bacilli</taxon>
        <taxon>Lactobacillales</taxon>
        <taxon>Streptococcaceae</taxon>
        <taxon>Lactococcus</taxon>
    </lineage>
</organism>
<accession>K2QF12</accession>
<dbReference type="Proteomes" id="UP000006787">
    <property type="component" value="Unassembled WGS sequence"/>
</dbReference>
<sequence>MKAYEYNRIKYLTLDLINVYHSVNDKATVEAVYAQTVSEAQELSDEMELALFLEKLADSKMTKEQAERDLLALKNLVEPFVLPSESQLKKIFKKVKKLKVPAQSAWDMREITYFSWNEVSSNRKYIVTADGRGFYGTLSGNLKNICAICQKTSQVTQFLATTKRGSDGTYTKNGTYICVDGDTCNQQIQQIEGFERFLEIIKER</sequence>
<comment type="caution">
    <text evidence="2">The sequence shown here is derived from an EMBL/GenBank/DDBJ whole genome shotgun (WGS) entry which is preliminary data.</text>
</comment>
<dbReference type="Gene3D" id="1.20.1280.250">
    <property type="match status" value="1"/>
</dbReference>
<evidence type="ECO:0000313" key="3">
    <source>
        <dbReference type="Proteomes" id="UP000006787"/>
    </source>
</evidence>
<dbReference type="Pfam" id="PF07299">
    <property type="entry name" value="EF-G-binding_N"/>
    <property type="match status" value="1"/>
</dbReference>
<reference evidence="2 3" key="1">
    <citation type="journal article" date="2012" name="J. Bacteriol.">
        <title>Genome Sequence of the Bacteriocin-Producing Strain Lactococcus garvieae DCC43.</title>
        <authorList>
            <person name="Gabrielsen C."/>
            <person name="Brede D.A."/>
            <person name="Hernandez P.E."/>
            <person name="Nes I.F."/>
            <person name="Diep D.B."/>
        </authorList>
    </citation>
    <scope>NUCLEOTIDE SEQUENCE [LARGE SCALE GENOMIC DNA]</scope>
    <source>
        <strain evidence="2 3">DCC43</strain>
    </source>
</reference>
<feature type="domain" description="Elongation factor G-binding protein N-terminal" evidence="1">
    <location>
        <begin position="2"/>
        <end position="80"/>
    </location>
</feature>
<evidence type="ECO:0000259" key="1">
    <source>
        <dbReference type="Pfam" id="PF07299"/>
    </source>
</evidence>
<dbReference type="InterPro" id="IPR010841">
    <property type="entry name" value="EF-G-binding_N"/>
</dbReference>
<protein>
    <submittedName>
        <fullName evidence="2">Fibronectin-binding protein</fullName>
    </submittedName>
</protein>
<dbReference type="eggNOG" id="ENOG5032UHI">
    <property type="taxonomic scope" value="Bacteria"/>
</dbReference>
<dbReference type="InterPro" id="IPR038344">
    <property type="entry name" value="EF-G_N_sf"/>
</dbReference>
<dbReference type="AlphaFoldDB" id="K2QF12"/>
<name>K2QF12_9LACT</name>
<gene>
    <name evidence="2" type="ORF">C426_0630</name>
</gene>
<evidence type="ECO:0000313" key="2">
    <source>
        <dbReference type="EMBL" id="EKF52002.1"/>
    </source>
</evidence>